<feature type="domain" description="Mce/MlaD" evidence="3">
    <location>
        <begin position="49"/>
        <end position="122"/>
    </location>
</feature>
<keyword evidence="2" id="KW-0812">Transmembrane</keyword>
<evidence type="ECO:0000256" key="1">
    <source>
        <dbReference type="SAM" id="MobiDB-lite"/>
    </source>
</evidence>
<dbReference type="InterPro" id="IPR052336">
    <property type="entry name" value="MlaD_Phospholipid_Transporter"/>
</dbReference>
<proteinExistence type="predicted"/>
<evidence type="ECO:0000259" key="4">
    <source>
        <dbReference type="Pfam" id="PF11887"/>
    </source>
</evidence>
<dbReference type="EMBL" id="JASVWF010000001">
    <property type="protein sequence ID" value="MDL5155418.1"/>
    <property type="molecule type" value="Genomic_DNA"/>
</dbReference>
<name>A0ABM8H722_9PSEU</name>
<sequence>MTAPTKDLRPPLSSTRRRLYGLALLLIMALVVGLCIAQFNKVFKPVDMVTLQTDTVGNQLSKQGDVKVRGVIVGEIKSVESDGQKATVQMAMDPDALTAIPSNVTARLIPKTLFGERFVSLEIPQAPSPRRLQDGDLIGQDRSQNAVETEQVLNNLLPVIQAVEPQKLSDTLGAISQALSGRGQQTGATLVQLNQFLTGINPSLPDLINDLRLLAPTADIYNAALPDLLSALDNLVTTSRTLVEERAAFESTFRTVTSASDVTTTFLAANRANIIELSARSYPVLDLLRRYSPEFPCLFQQLTDVTPKINEVLAPDTGIKIAAEIVIDRGKYVPSDAPAYRDKRGPRCYIVNGKAPQYPPGGPFADGSFAPPAASNAGMDVTGGDNGGIQTRQAPPGTAVSPGNTSGNTATDGTGASGATQAPAADAPAETEGQGAARVDAANIGLPNTPNSPEERSLVTELTGMQMGVAPAQVPAFAPYLTAATMRGTTVELG</sequence>
<dbReference type="Pfam" id="PF02470">
    <property type="entry name" value="MlaD"/>
    <property type="match status" value="1"/>
</dbReference>
<feature type="compositionally biased region" description="Low complexity" evidence="1">
    <location>
        <begin position="403"/>
        <end position="433"/>
    </location>
</feature>
<dbReference type="InterPro" id="IPR005693">
    <property type="entry name" value="Mce"/>
</dbReference>
<feature type="region of interest" description="Disordered" evidence="1">
    <location>
        <begin position="360"/>
        <end position="435"/>
    </location>
</feature>
<dbReference type="NCBIfam" id="TIGR00996">
    <property type="entry name" value="Mtu_fam_mce"/>
    <property type="match status" value="1"/>
</dbReference>
<dbReference type="PANTHER" id="PTHR33371:SF19">
    <property type="entry name" value="MCE-FAMILY PROTEIN MCE4A"/>
    <property type="match status" value="1"/>
</dbReference>
<dbReference type="Pfam" id="PF11887">
    <property type="entry name" value="Mce4_CUP1"/>
    <property type="match status" value="1"/>
</dbReference>
<feature type="domain" description="Mammalian cell entry C-terminal" evidence="4">
    <location>
        <begin position="128"/>
        <end position="346"/>
    </location>
</feature>
<dbReference type="Proteomes" id="UP001231924">
    <property type="component" value="Unassembled WGS sequence"/>
</dbReference>
<comment type="caution">
    <text evidence="5">The sequence shown here is derived from an EMBL/GenBank/DDBJ whole genome shotgun (WGS) entry which is preliminary data.</text>
</comment>
<gene>
    <name evidence="5" type="ORF">QRT03_05605</name>
</gene>
<keyword evidence="6" id="KW-1185">Reference proteome</keyword>
<dbReference type="InterPro" id="IPR024516">
    <property type="entry name" value="Mce_C"/>
</dbReference>
<evidence type="ECO:0000313" key="6">
    <source>
        <dbReference type="Proteomes" id="UP001231924"/>
    </source>
</evidence>
<evidence type="ECO:0000259" key="3">
    <source>
        <dbReference type="Pfam" id="PF02470"/>
    </source>
</evidence>
<dbReference type="InterPro" id="IPR003399">
    <property type="entry name" value="Mce/MlaD"/>
</dbReference>
<dbReference type="RefSeq" id="WP_286051517.1">
    <property type="nucleotide sequence ID" value="NZ_JASVWF010000001.1"/>
</dbReference>
<feature type="transmembrane region" description="Helical" evidence="2">
    <location>
        <begin position="20"/>
        <end position="39"/>
    </location>
</feature>
<evidence type="ECO:0000256" key="2">
    <source>
        <dbReference type="SAM" id="Phobius"/>
    </source>
</evidence>
<dbReference type="PANTHER" id="PTHR33371">
    <property type="entry name" value="INTERMEMBRANE PHOSPHOLIPID TRANSPORT SYSTEM BINDING PROTEIN MLAD-RELATED"/>
    <property type="match status" value="1"/>
</dbReference>
<protein>
    <submittedName>
        <fullName evidence="5">MCE family protein</fullName>
    </submittedName>
</protein>
<keyword evidence="2" id="KW-1133">Transmembrane helix</keyword>
<evidence type="ECO:0000313" key="5">
    <source>
        <dbReference type="EMBL" id="MDL5155418.1"/>
    </source>
</evidence>
<keyword evidence="2" id="KW-0472">Membrane</keyword>
<organism evidence="5 6">
    <name type="scientific">Actinomycetospora termitidis</name>
    <dbReference type="NCBI Taxonomy" id="3053470"/>
    <lineage>
        <taxon>Bacteria</taxon>
        <taxon>Bacillati</taxon>
        <taxon>Actinomycetota</taxon>
        <taxon>Actinomycetes</taxon>
        <taxon>Pseudonocardiales</taxon>
        <taxon>Pseudonocardiaceae</taxon>
        <taxon>Actinomycetospora</taxon>
    </lineage>
</organism>
<accession>A0ABM8H722</accession>
<reference evidence="5 6" key="1">
    <citation type="submission" date="2023-06" db="EMBL/GenBank/DDBJ databases">
        <title>Actinomycetospora Odt1-22.</title>
        <authorList>
            <person name="Supong K."/>
        </authorList>
    </citation>
    <scope>NUCLEOTIDE SEQUENCE [LARGE SCALE GENOMIC DNA]</scope>
    <source>
        <strain evidence="5 6">Odt1-22</strain>
    </source>
</reference>